<dbReference type="PANTHER" id="PTHR23250:SF1">
    <property type="entry name" value="TECTONIN BETA-PROPELLER REPEAT-CONTAINING PROTEIN 1"/>
    <property type="match status" value="1"/>
</dbReference>
<feature type="domain" description="Peroxin/Ferlin" evidence="1">
    <location>
        <begin position="75"/>
        <end position="136"/>
    </location>
</feature>
<dbReference type="AlphaFoldDB" id="A0A0B1TBQ0"/>
<dbReference type="Pfam" id="PF06462">
    <property type="entry name" value="Hyd_WA"/>
    <property type="match status" value="1"/>
</dbReference>
<dbReference type="Proteomes" id="UP000053660">
    <property type="component" value="Unassembled WGS sequence"/>
</dbReference>
<evidence type="ECO:0000259" key="1">
    <source>
        <dbReference type="SMART" id="SM00693"/>
    </source>
</evidence>
<sequence>MGNGYLWLLNADGVPYRVTADAKIEHISDAQWKPEPAIIGGQRVKLCQIVSAPHAAFALDSSGAVYQFVLSSHLTIRQKVEVYSNQRWYPVIGWSSRTLPTDRGSFSNEDGSKSGELTGFHLKSDGWRWEEPWTVDVDVRRHDKEVLCLCLLSMNLELLRQFGGLKMALDHLFGGGAGKDICVILLLRNGQRRVGIHANNPDGDDWQEVDGIITEGSSYTEVGEGIYRTCLNAKDQVVGVSDSGAVYIREGISCAEISGRTFLKIVQRVSCEQRKWITVTNTGADYVTLPKHWVSDHVVVTNRSNYKDAEWRKKILEELATVNEACWEAFNSLNKDLEDLVEDDEKSDLWKRKSRAKLRKSGERRFFAGMVYLGVDKVVFQYSTGGGALTKSLTELTSAVRKFDHGTSLFTVFVRFATQSLELAYTEESVRDEWHELLQQEFSDSTVSSLCIPGCMKSVSAGAEGIVWALSREGTVYALSSDYNPVCGHLGNLTLFQKSEVVREIVEYQRHAFLRGFITFRESSHGISGWMEGLDSVDGLYDKLPSREWSWVDPEWRLIGTEKSEDGWAYSDVVDGEYNFGRKKGRFRRRIWKRRCLYTGRGPWITVEAPPLCCVEVQKTNADRILVWAVTMNGQVMVRQGVTPGHPQGTIWKHITSDYNIASISVASPTCVWATTVEGRLLRRECIDQTDMECIDWAEIVYSSLKKVFCFCASSDYVFILPATDPGLVVIDVKRGLSKACIALPKAVHLSLDHENCLYYCDGSEVVKLGRSSISGTSFPIRAHSSSVAFLENPLIRTACPDGGDDDEGFPQIFHWVQIRGAREPFQ</sequence>
<dbReference type="InterPro" id="IPR051513">
    <property type="entry name" value="Tectonin_beta-prop"/>
</dbReference>
<dbReference type="SMART" id="SM00693">
    <property type="entry name" value="DysFN"/>
    <property type="match status" value="1"/>
</dbReference>
<accession>A0A0B1TBQ0</accession>
<dbReference type="InterPro" id="IPR006624">
    <property type="entry name" value="Beta-propeller_rpt_TECPR"/>
</dbReference>
<reference evidence="2 3" key="1">
    <citation type="submission" date="2014-03" db="EMBL/GenBank/DDBJ databases">
        <title>Draft genome of the hookworm Oesophagostomum dentatum.</title>
        <authorList>
            <person name="Mitreva M."/>
        </authorList>
    </citation>
    <scope>NUCLEOTIDE SEQUENCE [LARGE SCALE GENOMIC DNA]</scope>
    <source>
        <strain evidence="2 3">OD-Hann</strain>
    </source>
</reference>
<dbReference type="SMART" id="SM00706">
    <property type="entry name" value="TECPR"/>
    <property type="match status" value="5"/>
</dbReference>
<keyword evidence="3" id="KW-1185">Reference proteome</keyword>
<name>A0A0B1TBQ0_OESDE</name>
<dbReference type="EMBL" id="KN550712">
    <property type="protein sequence ID" value="KHJ93556.1"/>
    <property type="molecule type" value="Genomic_DNA"/>
</dbReference>
<protein>
    <recommendedName>
        <fullName evidence="1">Peroxin/Ferlin domain-containing protein</fullName>
    </recommendedName>
</protein>
<evidence type="ECO:0000313" key="3">
    <source>
        <dbReference type="Proteomes" id="UP000053660"/>
    </source>
</evidence>
<dbReference type="PANTHER" id="PTHR23250">
    <property type="entry name" value="DYSFERLIN-RELATED"/>
    <property type="match status" value="1"/>
</dbReference>
<gene>
    <name evidence="2" type="ORF">OESDEN_06533</name>
</gene>
<dbReference type="InterPro" id="IPR006614">
    <property type="entry name" value="Peroxin/Ferlin"/>
</dbReference>
<evidence type="ECO:0000313" key="2">
    <source>
        <dbReference type="EMBL" id="KHJ93556.1"/>
    </source>
</evidence>
<dbReference type="OrthoDB" id="72441at2759"/>
<proteinExistence type="predicted"/>
<dbReference type="GO" id="GO:0016020">
    <property type="term" value="C:membrane"/>
    <property type="evidence" value="ECO:0007669"/>
    <property type="project" value="InterPro"/>
</dbReference>
<organism evidence="2 3">
    <name type="scientific">Oesophagostomum dentatum</name>
    <name type="common">Nodular worm</name>
    <dbReference type="NCBI Taxonomy" id="61180"/>
    <lineage>
        <taxon>Eukaryota</taxon>
        <taxon>Metazoa</taxon>
        <taxon>Ecdysozoa</taxon>
        <taxon>Nematoda</taxon>
        <taxon>Chromadorea</taxon>
        <taxon>Rhabditida</taxon>
        <taxon>Rhabditina</taxon>
        <taxon>Rhabditomorpha</taxon>
        <taxon>Strongyloidea</taxon>
        <taxon>Strongylidae</taxon>
        <taxon>Oesophagostomum</taxon>
    </lineage>
</organism>